<proteinExistence type="predicted"/>
<dbReference type="Proteomes" id="UP001266305">
    <property type="component" value="Unassembled WGS sequence"/>
</dbReference>
<sequence>QGGSLFSLGLRRMERQQQKREQEVHLLGPGSAPATQGNTHPRCGHAQACGNDHAGQVRSKAQRWVGLQTITVTWPHPVREAQTRLEL</sequence>
<accession>A0ABQ9W131</accession>
<dbReference type="EMBL" id="JASSZA010000003">
    <property type="protein sequence ID" value="KAK2115351.1"/>
    <property type="molecule type" value="Genomic_DNA"/>
</dbReference>
<keyword evidence="2" id="KW-1185">Reference proteome</keyword>
<feature type="non-terminal residue" evidence="1">
    <location>
        <position position="87"/>
    </location>
</feature>
<organism evidence="1 2">
    <name type="scientific">Saguinus oedipus</name>
    <name type="common">Cotton-top tamarin</name>
    <name type="synonym">Oedipomidas oedipus</name>
    <dbReference type="NCBI Taxonomy" id="9490"/>
    <lineage>
        <taxon>Eukaryota</taxon>
        <taxon>Metazoa</taxon>
        <taxon>Chordata</taxon>
        <taxon>Craniata</taxon>
        <taxon>Vertebrata</taxon>
        <taxon>Euteleostomi</taxon>
        <taxon>Mammalia</taxon>
        <taxon>Eutheria</taxon>
        <taxon>Euarchontoglires</taxon>
        <taxon>Primates</taxon>
        <taxon>Haplorrhini</taxon>
        <taxon>Platyrrhini</taxon>
        <taxon>Cebidae</taxon>
        <taxon>Callitrichinae</taxon>
        <taxon>Saguinus</taxon>
    </lineage>
</organism>
<evidence type="ECO:0000313" key="1">
    <source>
        <dbReference type="EMBL" id="KAK2115351.1"/>
    </source>
</evidence>
<name>A0ABQ9W131_SAGOE</name>
<feature type="non-terminal residue" evidence="1">
    <location>
        <position position="1"/>
    </location>
</feature>
<evidence type="ECO:0000313" key="2">
    <source>
        <dbReference type="Proteomes" id="UP001266305"/>
    </source>
</evidence>
<reference evidence="1 2" key="1">
    <citation type="submission" date="2023-05" db="EMBL/GenBank/DDBJ databases">
        <title>B98-5 Cell Line De Novo Hybrid Assembly: An Optical Mapping Approach.</title>
        <authorList>
            <person name="Kananen K."/>
            <person name="Auerbach J.A."/>
            <person name="Kautto E."/>
            <person name="Blachly J.S."/>
        </authorList>
    </citation>
    <scope>NUCLEOTIDE SEQUENCE [LARGE SCALE GENOMIC DNA]</scope>
    <source>
        <strain evidence="1">B95-8</strain>
        <tissue evidence="1">Cell line</tissue>
    </source>
</reference>
<protein>
    <submittedName>
        <fullName evidence="1">Uncharacterized protein</fullName>
    </submittedName>
</protein>
<gene>
    <name evidence="1" type="ORF">P7K49_005977</name>
</gene>
<comment type="caution">
    <text evidence="1">The sequence shown here is derived from an EMBL/GenBank/DDBJ whole genome shotgun (WGS) entry which is preliminary data.</text>
</comment>